<dbReference type="Proteomes" id="UP000188533">
    <property type="component" value="Unassembled WGS sequence"/>
</dbReference>
<sequence>MVLRRRTESLSSGSRPPSSFVPTSSHYAHVSCYRSSQMEMRVHSASVKIAGKDKTHLVPVFGEGDKVSGTITLDSKAPSSGRLVVTVEGAFFYDDFSQAGGSKGRFTFPRFISEFVDTTDHFSGRLYVYNKIHQAKTQRFQSEHYSVGPRRKVASISRVQSNRTGEEIPPTFVSAGHSELRTPGDHPEDSNVARSFGVEYKLSVAWEPTESFEYPSFVTAPIYYHPDTGFQSLDGSSQESKSWLEMPLRVDRPMPLRCAITLPTAVTFSRSSSIPYYVVFTTTPRSPALAREIASDATISASLIRQITVTEQSILPPTPPQTPGGSDESDGIRGVQLLKRVVKPLSPRVSDESLEVDQKPLPRLPMHAVFKDSRLLHTSICIGFPKRPRQHTGSDHHPSLEAQSSLPDGLHKAKFNLNKDMLPSIDWQGVSVKYYIDISVLVGSDTLRARIPIRVT</sequence>
<reference evidence="2 3" key="2">
    <citation type="submission" date="2017-02" db="EMBL/GenBank/DDBJ databases">
        <title>A genome survey and senescence transcriptome analysis in Lentinula edodes.</title>
        <authorList>
            <person name="Sakamoto Y."/>
            <person name="Nakade K."/>
            <person name="Sato S."/>
            <person name="Yoshida Y."/>
            <person name="Miyazaki K."/>
            <person name="Natsume S."/>
            <person name="Konno N."/>
        </authorList>
    </citation>
    <scope>NUCLEOTIDE SEQUENCE [LARGE SCALE GENOMIC DNA]</scope>
    <source>
        <strain evidence="2 3">NBRC 111202</strain>
    </source>
</reference>
<evidence type="ECO:0000313" key="2">
    <source>
        <dbReference type="EMBL" id="GAW08710.1"/>
    </source>
</evidence>
<feature type="region of interest" description="Disordered" evidence="1">
    <location>
        <begin position="1"/>
        <end position="24"/>
    </location>
</feature>
<feature type="region of interest" description="Disordered" evidence="1">
    <location>
        <begin position="386"/>
        <end position="406"/>
    </location>
</feature>
<keyword evidence="3" id="KW-1185">Reference proteome</keyword>
<feature type="compositionally biased region" description="Low complexity" evidence="1">
    <location>
        <begin position="9"/>
        <end position="22"/>
    </location>
</feature>
<dbReference type="AlphaFoldDB" id="A0A1Q3ENC6"/>
<organism evidence="2 3">
    <name type="scientific">Lentinula edodes</name>
    <name type="common">Shiitake mushroom</name>
    <name type="synonym">Lentinus edodes</name>
    <dbReference type="NCBI Taxonomy" id="5353"/>
    <lineage>
        <taxon>Eukaryota</taxon>
        <taxon>Fungi</taxon>
        <taxon>Dikarya</taxon>
        <taxon>Basidiomycota</taxon>
        <taxon>Agaricomycotina</taxon>
        <taxon>Agaricomycetes</taxon>
        <taxon>Agaricomycetidae</taxon>
        <taxon>Agaricales</taxon>
        <taxon>Marasmiineae</taxon>
        <taxon>Omphalotaceae</taxon>
        <taxon>Lentinula</taxon>
    </lineage>
</organism>
<evidence type="ECO:0000256" key="1">
    <source>
        <dbReference type="SAM" id="MobiDB-lite"/>
    </source>
</evidence>
<proteinExistence type="predicted"/>
<reference evidence="2 3" key="1">
    <citation type="submission" date="2016-08" db="EMBL/GenBank/DDBJ databases">
        <authorList>
            <consortium name="Lentinula edodes genome sequencing consortium"/>
            <person name="Sakamoto Y."/>
            <person name="Nakade K."/>
            <person name="Sato S."/>
            <person name="Yoshida Y."/>
            <person name="Miyazaki K."/>
            <person name="Natsume S."/>
            <person name="Konno N."/>
        </authorList>
    </citation>
    <scope>NUCLEOTIDE SEQUENCE [LARGE SCALE GENOMIC DNA]</scope>
    <source>
        <strain evidence="2 3">NBRC 111202</strain>
    </source>
</reference>
<name>A0A1Q3ENC6_LENED</name>
<comment type="caution">
    <text evidence="2">The sequence shown here is derived from an EMBL/GenBank/DDBJ whole genome shotgun (WGS) entry which is preliminary data.</text>
</comment>
<accession>A0A1Q3ENC6</accession>
<protein>
    <submittedName>
        <fullName evidence="2">Uncharacterized protein</fullName>
    </submittedName>
</protein>
<dbReference type="STRING" id="5353.A0A1Q3ENC6"/>
<gene>
    <name evidence="2" type="ORF">LENED_010788</name>
</gene>
<evidence type="ECO:0000313" key="3">
    <source>
        <dbReference type="Proteomes" id="UP000188533"/>
    </source>
</evidence>
<dbReference type="EMBL" id="BDGU01000700">
    <property type="protein sequence ID" value="GAW08710.1"/>
    <property type="molecule type" value="Genomic_DNA"/>
</dbReference>